<accession>A0ABV7VNC0</accession>
<evidence type="ECO:0000256" key="1">
    <source>
        <dbReference type="SAM" id="MobiDB-lite"/>
    </source>
</evidence>
<gene>
    <name evidence="3" type="ORF">ACFOMG_00970</name>
</gene>
<feature type="compositionally biased region" description="Low complexity" evidence="1">
    <location>
        <begin position="286"/>
        <end position="299"/>
    </location>
</feature>
<feature type="region of interest" description="Disordered" evidence="1">
    <location>
        <begin position="284"/>
        <end position="322"/>
    </location>
</feature>
<dbReference type="Pfam" id="PF04748">
    <property type="entry name" value="Polysacc_deac_2"/>
    <property type="match status" value="1"/>
</dbReference>
<keyword evidence="4" id="KW-1185">Reference proteome</keyword>
<dbReference type="InterPro" id="IPR011330">
    <property type="entry name" value="Glyco_hydro/deAcase_b/a-brl"/>
</dbReference>
<dbReference type="InterPro" id="IPR006837">
    <property type="entry name" value="Divergent_DAC"/>
</dbReference>
<organism evidence="3 4">
    <name type="scientific">Bacterioplanoides pacificum</name>
    <dbReference type="NCBI Taxonomy" id="1171596"/>
    <lineage>
        <taxon>Bacteria</taxon>
        <taxon>Pseudomonadati</taxon>
        <taxon>Pseudomonadota</taxon>
        <taxon>Gammaproteobacteria</taxon>
        <taxon>Oceanospirillales</taxon>
        <taxon>Oceanospirillaceae</taxon>
        <taxon>Bacterioplanoides</taxon>
    </lineage>
</organism>
<name>A0ABV7VNC0_9GAMM</name>
<dbReference type="RefSeq" id="WP_376864229.1">
    <property type="nucleotide sequence ID" value="NZ_JBHRYB010000001.1"/>
</dbReference>
<dbReference type="PANTHER" id="PTHR30105">
    <property type="entry name" value="UNCHARACTERIZED YIBQ-RELATED"/>
    <property type="match status" value="1"/>
</dbReference>
<sequence>MSQAHTRNNCQPGRPLMRPGSLFNTLLCSAFCLLLSPLAAAQPTAKLILIIDDIGNNRQLGQRTVDLPGPLNLAFLPHTPFASRLAEKAHQAGHGIMLHAPMANKNNAKLGPGALTSEMTPQQWHQVLVDNISAIPHVSGVNNHMGSELTENPRAMRQVMRTLQQQGLFFVDSLTTARSIAAQQAQQAHLPSLKRDVFLDHSTEPQAIAHQFRKAIQLAKQRGMAVAIGHPYPQTLHHLEQVLPTLAAQDIELVSARQYLYQQLWQQPLSVRSKYQLQPFRLPALQPRSQAQRKQQQTPEPQPKQRPQRQSQPGTHKTAAVN</sequence>
<dbReference type="EMBL" id="JBHRYB010000001">
    <property type="protein sequence ID" value="MFC3678679.1"/>
    <property type="molecule type" value="Genomic_DNA"/>
</dbReference>
<dbReference type="Proteomes" id="UP001595722">
    <property type="component" value="Unassembled WGS sequence"/>
</dbReference>
<feature type="chain" id="PRO_5045101777" evidence="2">
    <location>
        <begin position="42"/>
        <end position="322"/>
    </location>
</feature>
<dbReference type="CDD" id="cd10936">
    <property type="entry name" value="CE4_DAC2"/>
    <property type="match status" value="1"/>
</dbReference>
<comment type="caution">
    <text evidence="3">The sequence shown here is derived from an EMBL/GenBank/DDBJ whole genome shotgun (WGS) entry which is preliminary data.</text>
</comment>
<dbReference type="PANTHER" id="PTHR30105:SF2">
    <property type="entry name" value="DIVERGENT POLYSACCHARIDE DEACETYLASE SUPERFAMILY"/>
    <property type="match status" value="1"/>
</dbReference>
<keyword evidence="2" id="KW-0732">Signal</keyword>
<dbReference type="Gene3D" id="3.20.20.370">
    <property type="entry name" value="Glycoside hydrolase/deacetylase"/>
    <property type="match status" value="1"/>
</dbReference>
<protein>
    <submittedName>
        <fullName evidence="3">Divergent polysaccharide deacetylase family protein</fullName>
    </submittedName>
</protein>
<dbReference type="SUPFAM" id="SSF88713">
    <property type="entry name" value="Glycoside hydrolase/deacetylase"/>
    <property type="match status" value="1"/>
</dbReference>
<evidence type="ECO:0000256" key="2">
    <source>
        <dbReference type="SAM" id="SignalP"/>
    </source>
</evidence>
<feature type="signal peptide" evidence="2">
    <location>
        <begin position="1"/>
        <end position="41"/>
    </location>
</feature>
<evidence type="ECO:0000313" key="3">
    <source>
        <dbReference type="EMBL" id="MFC3678679.1"/>
    </source>
</evidence>
<evidence type="ECO:0000313" key="4">
    <source>
        <dbReference type="Proteomes" id="UP001595722"/>
    </source>
</evidence>
<proteinExistence type="predicted"/>
<reference evidence="4" key="1">
    <citation type="journal article" date="2019" name="Int. J. Syst. Evol. Microbiol.">
        <title>The Global Catalogue of Microorganisms (GCM) 10K type strain sequencing project: providing services to taxonomists for standard genome sequencing and annotation.</title>
        <authorList>
            <consortium name="The Broad Institute Genomics Platform"/>
            <consortium name="The Broad Institute Genome Sequencing Center for Infectious Disease"/>
            <person name="Wu L."/>
            <person name="Ma J."/>
        </authorList>
    </citation>
    <scope>NUCLEOTIDE SEQUENCE [LARGE SCALE GENOMIC DNA]</scope>
    <source>
        <strain evidence="4">KCTC 42424</strain>
    </source>
</reference>